<organism evidence="4 5">
    <name type="scientific">Folsomia candida</name>
    <name type="common">Springtail</name>
    <dbReference type="NCBI Taxonomy" id="158441"/>
    <lineage>
        <taxon>Eukaryota</taxon>
        <taxon>Metazoa</taxon>
        <taxon>Ecdysozoa</taxon>
        <taxon>Arthropoda</taxon>
        <taxon>Hexapoda</taxon>
        <taxon>Collembola</taxon>
        <taxon>Entomobryomorpha</taxon>
        <taxon>Isotomoidea</taxon>
        <taxon>Isotomidae</taxon>
        <taxon>Proisotominae</taxon>
        <taxon>Folsomia</taxon>
    </lineage>
</organism>
<evidence type="ECO:0000256" key="3">
    <source>
        <dbReference type="SAM" id="SignalP"/>
    </source>
</evidence>
<feature type="transmembrane region" description="Helical" evidence="2">
    <location>
        <begin position="435"/>
        <end position="451"/>
    </location>
</feature>
<reference evidence="4 5" key="1">
    <citation type="submission" date="2015-12" db="EMBL/GenBank/DDBJ databases">
        <title>The genome of Folsomia candida.</title>
        <authorList>
            <person name="Faddeeva A."/>
            <person name="Derks M.F."/>
            <person name="Anvar Y."/>
            <person name="Smit S."/>
            <person name="Van Straalen N."/>
            <person name="Roelofs D."/>
        </authorList>
    </citation>
    <scope>NUCLEOTIDE SEQUENCE [LARGE SCALE GENOMIC DNA]</scope>
    <source>
        <strain evidence="4 5">VU population</strain>
        <tissue evidence="4">Whole body</tissue>
    </source>
</reference>
<feature type="signal peptide" evidence="3">
    <location>
        <begin position="1"/>
        <end position="27"/>
    </location>
</feature>
<proteinExistence type="predicted"/>
<sequence length="1440" mass="163849">MPSRVIFTISLAALFTYFVSTAPSVTASRHCSSYSVEKLPIVLDQLSNCVVSLGFFGNFEFVPYPKNAVQLARYKLSTGYVNLSDPQILQHVVHHNINRKLNKFFGHECLVHAVIIHPSNNEEYSDMMQTRRRYDNPLVLYSKDGKRWKIGDRFLKVAVIKIPLPQSYLLHNYVIQIMSHNGNKYDAVFCKYEKCLITGFYSPRFTVVRVVLKWLRGKGKDGRDVFELDLDTVLFNSPWKKGKTRALSIFKSKLAGLLQTLRGVEQKRANDIKLIPSSSTNEFEMLHRNFSFREFHQGTRSFKPEDALEIAMTFVMNKNLSRVFVKWDNYYVGVVKNYDDAAEKDLVMVGMNRWNFVSCSSLSEGRMDFLAYLRPFDAIVWISILLMVTPVTALILALETRLGQVEIVMTTIFGTIMELYAIILEISFPRRTQVSLLYFWIFACIVITNLYKSIVTTDITAPFTINRPTHFDNFTTVKFKLFSTEMTPRTLYHGFNTVPMSVSEQRVATSKFDMDLNSDYTNWRSSTPSGPLTKGAYEIGLSQITFMQKKGVFSGHPSKYLVHLEYNGEENEKLRKTFSIASNLQDPIVPSFVSESNELFEENNVPVLFTAKSNQITIKLIKEGTAVSFSPRLKRILGLTSDDAIVLSETNLVNIDFSRKANFILIECDAMKPQIFTQRFLKIIKSLPNTFTSSDVVNLQFNPIQYSGLEKLELDSIRVRIMDENFELLDLDPSVGKMMEPEGLLDPGANYVLPFAKEPSKLFQSLQKPKRKTKKQGGGSTSSAVASIGNTSTRKKSVVKRKRKSPPKWKAAGKKKTIRTKAQFGFGRKCVKEGSKMSDHLKAGISSGLNLFEGTIADVSISNATYVPYFSITNLSGGNPLEFVVPGLDKLYIYLRESFLYLKVKVLLDGKPLPDTEDVSFVNFLGQSLFSVFELYIQDTLVSSKNYYNICSYILAQLSYSEDYKKDILKSALYIKDVNAQVMGDANKGYSARKTFLKSNELELISDLMEDFCLNQKWLLSNVNNGKCATYPYALMQIKALTIAKSSTTTVLEIIFSNARLPSLIVVAFTASDAFVDVPRKSGHRCPRQRGGGGGGAGGGRRGLHEFRGESLALGQFKLMETSLNQTFMDFALIPTEDPTGPITTVIRLFRKYKQDFTVLLKSLLKNFKNFGTSIPVKIWMVNKFTGEDIITTLKGDMQPVRSVLDINKLLFRSATDIINQLNVFVEHGSSLAVKEFPQINLKFHKKHGFTRKGARIEHLQNCDSGKGIRTVFPKKPYALYKICWDSCEFPAYVGADFETRLVPIMEHVRNENVYWKHFPLTIAYALVECGRAEKTRFLIGENCDNVDFIEDMIELSDDYLKKIQKFRYNINMSIQDWLHYATYPNCVICKEPLRESGEETELIFTEEQLDKLSIDGIFIKEEEVRQELEDEENEENTRK</sequence>
<accession>A0A226DQL7</accession>
<evidence type="ECO:0000313" key="5">
    <source>
        <dbReference type="Proteomes" id="UP000198287"/>
    </source>
</evidence>
<dbReference type="OrthoDB" id="5979489at2759"/>
<keyword evidence="2" id="KW-0812">Transmembrane</keyword>
<keyword evidence="5" id="KW-1185">Reference proteome</keyword>
<dbReference type="Proteomes" id="UP000198287">
    <property type="component" value="Unassembled WGS sequence"/>
</dbReference>
<gene>
    <name evidence="4" type="ORF">Fcan01_18288</name>
</gene>
<feature type="chain" id="PRO_5012533585" evidence="3">
    <location>
        <begin position="28"/>
        <end position="1440"/>
    </location>
</feature>
<feature type="compositionally biased region" description="Polar residues" evidence="1">
    <location>
        <begin position="781"/>
        <end position="790"/>
    </location>
</feature>
<keyword evidence="2" id="KW-0472">Membrane</keyword>
<evidence type="ECO:0000256" key="2">
    <source>
        <dbReference type="SAM" id="Phobius"/>
    </source>
</evidence>
<keyword evidence="2" id="KW-1133">Transmembrane helix</keyword>
<comment type="caution">
    <text evidence="4">The sequence shown here is derived from an EMBL/GenBank/DDBJ whole genome shotgun (WGS) entry which is preliminary data.</text>
</comment>
<evidence type="ECO:0000256" key="1">
    <source>
        <dbReference type="SAM" id="MobiDB-lite"/>
    </source>
</evidence>
<feature type="compositionally biased region" description="Gly residues" evidence="1">
    <location>
        <begin position="1090"/>
        <end position="1101"/>
    </location>
</feature>
<dbReference type="STRING" id="158441.A0A226DQL7"/>
<feature type="region of interest" description="Disordered" evidence="1">
    <location>
        <begin position="764"/>
        <end position="815"/>
    </location>
</feature>
<feature type="transmembrane region" description="Helical" evidence="2">
    <location>
        <begin position="405"/>
        <end position="423"/>
    </location>
</feature>
<feature type="region of interest" description="Disordered" evidence="1">
    <location>
        <begin position="1082"/>
        <end position="1101"/>
    </location>
</feature>
<evidence type="ECO:0000313" key="4">
    <source>
        <dbReference type="EMBL" id="OXA46967.1"/>
    </source>
</evidence>
<protein>
    <submittedName>
        <fullName evidence="4">Uncharacterized protein</fullName>
    </submittedName>
</protein>
<keyword evidence="3" id="KW-0732">Signal</keyword>
<name>A0A226DQL7_FOLCA</name>
<feature type="transmembrane region" description="Helical" evidence="2">
    <location>
        <begin position="378"/>
        <end position="398"/>
    </location>
</feature>
<feature type="compositionally biased region" description="Basic residues" evidence="1">
    <location>
        <begin position="793"/>
        <end position="815"/>
    </location>
</feature>
<dbReference type="EMBL" id="LNIX01000014">
    <property type="protein sequence ID" value="OXA46967.1"/>
    <property type="molecule type" value="Genomic_DNA"/>
</dbReference>